<dbReference type="PaxDb" id="3708-A0A078GMZ6"/>
<evidence type="ECO:0000256" key="7">
    <source>
        <dbReference type="SAM" id="Phobius"/>
    </source>
</evidence>
<keyword evidence="4 7" id="KW-1133">Transmembrane helix</keyword>
<dbReference type="PANTHER" id="PTHR45631">
    <property type="entry name" value="OS07G0107800 PROTEIN-RELATED"/>
    <property type="match status" value="1"/>
</dbReference>
<evidence type="ECO:0000259" key="9">
    <source>
        <dbReference type="Pfam" id="PF12819"/>
    </source>
</evidence>
<evidence type="ECO:0000256" key="1">
    <source>
        <dbReference type="ARBA" id="ARBA00004167"/>
    </source>
</evidence>
<evidence type="ECO:0000256" key="4">
    <source>
        <dbReference type="ARBA" id="ARBA00022989"/>
    </source>
</evidence>
<dbReference type="EMBL" id="LK032184">
    <property type="protein sequence ID" value="CDY25998.1"/>
    <property type="molecule type" value="Genomic_DNA"/>
</dbReference>
<dbReference type="OMA" id="NIWIPED"/>
<accession>A0A078GMZ6</accession>
<feature type="domain" description="Malectin-like" evidence="9">
    <location>
        <begin position="28"/>
        <end position="344"/>
    </location>
</feature>
<dbReference type="STRING" id="3708.A0A078GMZ6"/>
<keyword evidence="11" id="KW-1185">Reference proteome</keyword>
<evidence type="ECO:0000313" key="11">
    <source>
        <dbReference type="Proteomes" id="UP000028999"/>
    </source>
</evidence>
<evidence type="ECO:0000256" key="6">
    <source>
        <dbReference type="SAM" id="MobiDB-lite"/>
    </source>
</evidence>
<gene>
    <name evidence="10" type="primary">BnaC06g06260D</name>
    <name evidence="10" type="ORF">GSBRNA2T00033529001</name>
</gene>
<sequence>MLIMAVLLLLTLLSLSSPILSLSKYINIDCGASESYLDSDKVKLWAGDKGFTTTGKSFGNSLKNPLNTLRFFPSGNKNCYSNIPVTKSRKTLVRTLFFYGNYDDRSSAPSFDVVYDGKHRETVQFTNTPQLNNRVIFISEVIYSPASEDISVCLIRTSKSDVPFISSIEVYGLDADMYDGIGPDEGLLRRKLVLYGFKNIKRYDDTFGRLWFPLEPNEPVLKTSASSIDITGVPNKPPANVMAKALSQDIITLSTKTLPLAGSQIYLALYFSEPKSLGRTMKRSFNVFLDDKQLNSVPIVPVFGKATEFVTRDIVATSKSQVFFRSTSDSTLPPIVNAMELYSISKGVGGDYGGGGQSGDDPDDDRNKGRNKKTKPKPNEDARLKFEAAKQAATATHQGKPKSKLPVILGASLGSAFASISSVFVAIFCKRSQNAKSQSNTEPATSTGSAAEAGVEPLVGEQLASDSKPPRK</sequence>
<protein>
    <submittedName>
        <fullName evidence="10">BnaC06g06260D protein</fullName>
    </submittedName>
</protein>
<keyword evidence="5 7" id="KW-0472">Membrane</keyword>
<evidence type="ECO:0000313" key="10">
    <source>
        <dbReference type="EMBL" id="CDY25998.1"/>
    </source>
</evidence>
<evidence type="ECO:0000256" key="2">
    <source>
        <dbReference type="ARBA" id="ARBA00022692"/>
    </source>
</evidence>
<dbReference type="Pfam" id="PF12819">
    <property type="entry name" value="Malectin_like"/>
    <property type="match status" value="1"/>
</dbReference>
<feature type="signal peptide" evidence="8">
    <location>
        <begin position="1"/>
        <end position="16"/>
    </location>
</feature>
<comment type="subcellular location">
    <subcellularLocation>
        <location evidence="1">Membrane</location>
        <topology evidence="1">Single-pass membrane protein</topology>
    </subcellularLocation>
</comment>
<dbReference type="GO" id="GO:0016020">
    <property type="term" value="C:membrane"/>
    <property type="evidence" value="ECO:0007669"/>
    <property type="project" value="UniProtKB-SubCell"/>
</dbReference>
<dbReference type="PANTHER" id="PTHR45631:SF120">
    <property type="entry name" value="KINASE-LIKE PROTEIN-RELATED"/>
    <property type="match status" value="1"/>
</dbReference>
<feature type="compositionally biased region" description="Polar residues" evidence="6">
    <location>
        <begin position="433"/>
        <end position="449"/>
    </location>
</feature>
<feature type="chain" id="PRO_5001735981" evidence="8">
    <location>
        <begin position="17"/>
        <end position="472"/>
    </location>
</feature>
<dbReference type="Gramene" id="CDY25998">
    <property type="protein sequence ID" value="CDY25998"/>
    <property type="gene ID" value="GSBRNA2T00033529001"/>
</dbReference>
<name>A0A078GMZ6_BRANA</name>
<organism evidence="10 11">
    <name type="scientific">Brassica napus</name>
    <name type="common">Rape</name>
    <dbReference type="NCBI Taxonomy" id="3708"/>
    <lineage>
        <taxon>Eukaryota</taxon>
        <taxon>Viridiplantae</taxon>
        <taxon>Streptophyta</taxon>
        <taxon>Embryophyta</taxon>
        <taxon>Tracheophyta</taxon>
        <taxon>Spermatophyta</taxon>
        <taxon>Magnoliopsida</taxon>
        <taxon>eudicotyledons</taxon>
        <taxon>Gunneridae</taxon>
        <taxon>Pentapetalae</taxon>
        <taxon>rosids</taxon>
        <taxon>malvids</taxon>
        <taxon>Brassicales</taxon>
        <taxon>Brassicaceae</taxon>
        <taxon>Brassiceae</taxon>
        <taxon>Brassica</taxon>
    </lineage>
</organism>
<evidence type="ECO:0000256" key="8">
    <source>
        <dbReference type="SAM" id="SignalP"/>
    </source>
</evidence>
<evidence type="ECO:0000256" key="3">
    <source>
        <dbReference type="ARBA" id="ARBA00022729"/>
    </source>
</evidence>
<feature type="region of interest" description="Disordered" evidence="6">
    <location>
        <begin position="433"/>
        <end position="472"/>
    </location>
</feature>
<proteinExistence type="predicted"/>
<dbReference type="AlphaFoldDB" id="A0A078GMZ6"/>
<keyword evidence="3 8" id="KW-0732">Signal</keyword>
<dbReference type="InterPro" id="IPR024788">
    <property type="entry name" value="Malectin-like_Carb-bd_dom"/>
</dbReference>
<keyword evidence="2 7" id="KW-0812">Transmembrane</keyword>
<feature type="transmembrane region" description="Helical" evidence="7">
    <location>
        <begin position="407"/>
        <end position="429"/>
    </location>
</feature>
<evidence type="ECO:0000256" key="5">
    <source>
        <dbReference type="ARBA" id="ARBA00023136"/>
    </source>
</evidence>
<dbReference type="Proteomes" id="UP000028999">
    <property type="component" value="Unassembled WGS sequence"/>
</dbReference>
<feature type="region of interest" description="Disordered" evidence="6">
    <location>
        <begin position="352"/>
        <end position="383"/>
    </location>
</feature>
<reference evidence="10 11" key="1">
    <citation type="journal article" date="2014" name="Science">
        <title>Plant genetics. Early allopolyploid evolution in the post-Neolithic Brassica napus oilseed genome.</title>
        <authorList>
            <person name="Chalhoub B."/>
            <person name="Denoeud F."/>
            <person name="Liu S."/>
            <person name="Parkin I.A."/>
            <person name="Tang H."/>
            <person name="Wang X."/>
            <person name="Chiquet J."/>
            <person name="Belcram H."/>
            <person name="Tong C."/>
            <person name="Samans B."/>
            <person name="Correa M."/>
            <person name="Da Silva C."/>
            <person name="Just J."/>
            <person name="Falentin C."/>
            <person name="Koh C.S."/>
            <person name="Le Clainche I."/>
            <person name="Bernard M."/>
            <person name="Bento P."/>
            <person name="Noel B."/>
            <person name="Labadie K."/>
            <person name="Alberti A."/>
            <person name="Charles M."/>
            <person name="Arnaud D."/>
            <person name="Guo H."/>
            <person name="Daviaud C."/>
            <person name="Alamery S."/>
            <person name="Jabbari K."/>
            <person name="Zhao M."/>
            <person name="Edger P.P."/>
            <person name="Chelaifa H."/>
            <person name="Tack D."/>
            <person name="Lassalle G."/>
            <person name="Mestiri I."/>
            <person name="Schnel N."/>
            <person name="Le Paslier M.C."/>
            <person name="Fan G."/>
            <person name="Renault V."/>
            <person name="Bayer P.E."/>
            <person name="Golicz A.A."/>
            <person name="Manoli S."/>
            <person name="Lee T.H."/>
            <person name="Thi V.H."/>
            <person name="Chalabi S."/>
            <person name="Hu Q."/>
            <person name="Fan C."/>
            <person name="Tollenaere R."/>
            <person name="Lu Y."/>
            <person name="Battail C."/>
            <person name="Shen J."/>
            <person name="Sidebottom C.H."/>
            <person name="Wang X."/>
            <person name="Canaguier A."/>
            <person name="Chauveau A."/>
            <person name="Berard A."/>
            <person name="Deniot G."/>
            <person name="Guan M."/>
            <person name="Liu Z."/>
            <person name="Sun F."/>
            <person name="Lim Y.P."/>
            <person name="Lyons E."/>
            <person name="Town C.D."/>
            <person name="Bancroft I."/>
            <person name="Wang X."/>
            <person name="Meng J."/>
            <person name="Ma J."/>
            <person name="Pires J.C."/>
            <person name="King G.J."/>
            <person name="Brunel D."/>
            <person name="Delourme R."/>
            <person name="Renard M."/>
            <person name="Aury J.M."/>
            <person name="Adams K.L."/>
            <person name="Batley J."/>
            <person name="Snowdon R.J."/>
            <person name="Tost J."/>
            <person name="Edwards D."/>
            <person name="Zhou Y."/>
            <person name="Hua W."/>
            <person name="Sharpe A.G."/>
            <person name="Paterson A.H."/>
            <person name="Guan C."/>
            <person name="Wincker P."/>
        </authorList>
    </citation>
    <scope>NUCLEOTIDE SEQUENCE [LARGE SCALE GENOMIC DNA]</scope>
    <source>
        <strain evidence="11">cv. Darmor-bzh</strain>
    </source>
</reference>